<feature type="region of interest" description="Disordered" evidence="1">
    <location>
        <begin position="49"/>
        <end position="108"/>
    </location>
</feature>
<reference evidence="2 3" key="1">
    <citation type="journal article" date="2022" name="Nat. Plants">
        <title>Genomes of leafy and leafless Platanthera orchids illuminate the evolution of mycoheterotrophy.</title>
        <authorList>
            <person name="Li M.H."/>
            <person name="Liu K.W."/>
            <person name="Li Z."/>
            <person name="Lu H.C."/>
            <person name="Ye Q.L."/>
            <person name="Zhang D."/>
            <person name="Wang J.Y."/>
            <person name="Li Y.F."/>
            <person name="Zhong Z.M."/>
            <person name="Liu X."/>
            <person name="Yu X."/>
            <person name="Liu D.K."/>
            <person name="Tu X.D."/>
            <person name="Liu B."/>
            <person name="Hao Y."/>
            <person name="Liao X.Y."/>
            <person name="Jiang Y.T."/>
            <person name="Sun W.H."/>
            <person name="Chen J."/>
            <person name="Chen Y.Q."/>
            <person name="Ai Y."/>
            <person name="Zhai J.W."/>
            <person name="Wu S.S."/>
            <person name="Zhou Z."/>
            <person name="Hsiao Y.Y."/>
            <person name="Wu W.L."/>
            <person name="Chen Y.Y."/>
            <person name="Lin Y.F."/>
            <person name="Hsu J.L."/>
            <person name="Li C.Y."/>
            <person name="Wang Z.W."/>
            <person name="Zhao X."/>
            <person name="Zhong W.Y."/>
            <person name="Ma X.K."/>
            <person name="Ma L."/>
            <person name="Huang J."/>
            <person name="Chen G.Z."/>
            <person name="Huang M.Z."/>
            <person name="Huang L."/>
            <person name="Peng D.H."/>
            <person name="Luo Y.B."/>
            <person name="Zou S.Q."/>
            <person name="Chen S.P."/>
            <person name="Lan S."/>
            <person name="Tsai W.C."/>
            <person name="Van de Peer Y."/>
            <person name="Liu Z.J."/>
        </authorList>
    </citation>
    <scope>NUCLEOTIDE SEQUENCE [LARGE SCALE GENOMIC DNA]</scope>
    <source>
        <strain evidence="2">Lor288</strain>
    </source>
</reference>
<evidence type="ECO:0000256" key="1">
    <source>
        <dbReference type="SAM" id="MobiDB-lite"/>
    </source>
</evidence>
<feature type="compositionally biased region" description="Polar residues" evidence="1">
    <location>
        <begin position="91"/>
        <end position="100"/>
    </location>
</feature>
<gene>
    <name evidence="2" type="ORF">KSP40_PGU000943</name>
</gene>
<evidence type="ECO:0000313" key="3">
    <source>
        <dbReference type="Proteomes" id="UP001412067"/>
    </source>
</evidence>
<keyword evidence="3" id="KW-1185">Reference proteome</keyword>
<comment type="caution">
    <text evidence="2">The sequence shown here is derived from an EMBL/GenBank/DDBJ whole genome shotgun (WGS) entry which is preliminary data.</text>
</comment>
<protein>
    <submittedName>
        <fullName evidence="2">Uncharacterized protein</fullName>
    </submittedName>
</protein>
<dbReference type="EMBL" id="JBBWWR010000013">
    <property type="protein sequence ID" value="KAK8956401.1"/>
    <property type="molecule type" value="Genomic_DNA"/>
</dbReference>
<organism evidence="2 3">
    <name type="scientific">Platanthera guangdongensis</name>
    <dbReference type="NCBI Taxonomy" id="2320717"/>
    <lineage>
        <taxon>Eukaryota</taxon>
        <taxon>Viridiplantae</taxon>
        <taxon>Streptophyta</taxon>
        <taxon>Embryophyta</taxon>
        <taxon>Tracheophyta</taxon>
        <taxon>Spermatophyta</taxon>
        <taxon>Magnoliopsida</taxon>
        <taxon>Liliopsida</taxon>
        <taxon>Asparagales</taxon>
        <taxon>Orchidaceae</taxon>
        <taxon>Orchidoideae</taxon>
        <taxon>Orchideae</taxon>
        <taxon>Orchidinae</taxon>
        <taxon>Platanthera</taxon>
    </lineage>
</organism>
<sequence>MAMTSAPGKLTCPQFSGLRRTCPSASTARPFLLRRAGGYSAGRSSRTVVAMAGSGKRKPIERNTEKTQASLQVDAEERTCSDTMSREKQTIRTQGSPDSENGTKDSISKLVADLNSAALENDVGKNV</sequence>
<name>A0ABR2M1N0_9ASPA</name>
<proteinExistence type="predicted"/>
<feature type="compositionally biased region" description="Basic and acidic residues" evidence="1">
    <location>
        <begin position="75"/>
        <end position="90"/>
    </location>
</feature>
<accession>A0ABR2M1N0</accession>
<dbReference type="Proteomes" id="UP001412067">
    <property type="component" value="Unassembled WGS sequence"/>
</dbReference>
<evidence type="ECO:0000313" key="2">
    <source>
        <dbReference type="EMBL" id="KAK8956401.1"/>
    </source>
</evidence>